<evidence type="ECO:0000256" key="3">
    <source>
        <dbReference type="ARBA" id="ARBA00023180"/>
    </source>
</evidence>
<name>A0A4S4KK16_9AGAM</name>
<keyword evidence="4" id="KW-0961">Cell wall biogenesis/degradation</keyword>
<dbReference type="Pfam" id="PF03935">
    <property type="entry name" value="SKN1_KRE6_Sbg1"/>
    <property type="match status" value="1"/>
</dbReference>
<evidence type="ECO:0000313" key="5">
    <source>
        <dbReference type="EMBL" id="THG98260.1"/>
    </source>
</evidence>
<dbReference type="InterPro" id="IPR005629">
    <property type="entry name" value="Skn1/Kre6/Sbg1"/>
</dbReference>
<dbReference type="Proteomes" id="UP000308199">
    <property type="component" value="Unassembled WGS sequence"/>
</dbReference>
<dbReference type="GO" id="GO:0006078">
    <property type="term" value="P:(1-&gt;6)-beta-D-glucan biosynthetic process"/>
    <property type="evidence" value="ECO:0007669"/>
    <property type="project" value="TreeGrafter"/>
</dbReference>
<dbReference type="EMBL" id="SGPK01000749">
    <property type="protein sequence ID" value="THG98260.1"/>
    <property type="molecule type" value="Genomic_DNA"/>
</dbReference>
<sequence>SLPHGEVSQSYQVAPFNAFVKFDNSTPPTTIYNSTITKFNSFTGTALQQGISAVTLVDFDNYNNSNYAMYGIEYWSDMANRDDGYITWYSQGEKAWTVTSASIGPDSVSQISQRLITEEPMANMAPTIQPKQYMILNLGMSPSFEAQDFAHLVFPSKMYIDYVRVYQRSDVKEGVTCNPSHHPTADYINAHINAYTNPNLTTWSSAGYSYPRNSQYDGC</sequence>
<protein>
    <recommendedName>
        <fullName evidence="7">GH16 domain-containing protein</fullName>
    </recommendedName>
</protein>
<evidence type="ECO:0000313" key="6">
    <source>
        <dbReference type="Proteomes" id="UP000308199"/>
    </source>
</evidence>
<dbReference type="Gene3D" id="2.60.120.200">
    <property type="match status" value="1"/>
</dbReference>
<dbReference type="InterPro" id="IPR013320">
    <property type="entry name" value="ConA-like_dom_sf"/>
</dbReference>
<keyword evidence="2" id="KW-0472">Membrane</keyword>
<dbReference type="OrthoDB" id="412647at2759"/>
<dbReference type="PANTHER" id="PTHR31361:SF15">
    <property type="entry name" value="GH16 DOMAIN-CONTAINING PROTEIN"/>
    <property type="match status" value="1"/>
</dbReference>
<dbReference type="GO" id="GO:0031505">
    <property type="term" value="P:fungal-type cell wall organization"/>
    <property type="evidence" value="ECO:0007669"/>
    <property type="project" value="TreeGrafter"/>
</dbReference>
<accession>A0A4S4KK16</accession>
<keyword evidence="3" id="KW-0325">Glycoprotein</keyword>
<evidence type="ECO:0000256" key="4">
    <source>
        <dbReference type="ARBA" id="ARBA00023316"/>
    </source>
</evidence>
<comment type="subcellular location">
    <subcellularLocation>
        <location evidence="1">Membrane</location>
    </subcellularLocation>
</comment>
<evidence type="ECO:0000256" key="2">
    <source>
        <dbReference type="ARBA" id="ARBA00023136"/>
    </source>
</evidence>
<feature type="non-terminal residue" evidence="5">
    <location>
        <position position="1"/>
    </location>
</feature>
<dbReference type="SUPFAM" id="SSF49899">
    <property type="entry name" value="Concanavalin A-like lectins/glucanases"/>
    <property type="match status" value="1"/>
</dbReference>
<organism evidence="5 6">
    <name type="scientific">Phellinidium pouzarii</name>
    <dbReference type="NCBI Taxonomy" id="167371"/>
    <lineage>
        <taxon>Eukaryota</taxon>
        <taxon>Fungi</taxon>
        <taxon>Dikarya</taxon>
        <taxon>Basidiomycota</taxon>
        <taxon>Agaricomycotina</taxon>
        <taxon>Agaricomycetes</taxon>
        <taxon>Hymenochaetales</taxon>
        <taxon>Hymenochaetaceae</taxon>
        <taxon>Phellinidium</taxon>
    </lineage>
</organism>
<proteinExistence type="predicted"/>
<evidence type="ECO:0000256" key="1">
    <source>
        <dbReference type="ARBA" id="ARBA00004370"/>
    </source>
</evidence>
<dbReference type="AlphaFoldDB" id="A0A4S4KK16"/>
<gene>
    <name evidence="5" type="ORF">EW145_g7457</name>
</gene>
<comment type="caution">
    <text evidence="5">The sequence shown here is derived from an EMBL/GenBank/DDBJ whole genome shotgun (WGS) entry which is preliminary data.</text>
</comment>
<dbReference type="PANTHER" id="PTHR31361">
    <property type="entry name" value="BETA-GLUCAN SYNTHESIS-ASSOCIATED PROTEIN KRE6-RELATED"/>
    <property type="match status" value="1"/>
</dbReference>
<keyword evidence="6" id="KW-1185">Reference proteome</keyword>
<dbReference type="GO" id="GO:0005886">
    <property type="term" value="C:plasma membrane"/>
    <property type="evidence" value="ECO:0007669"/>
    <property type="project" value="TreeGrafter"/>
</dbReference>
<dbReference type="GO" id="GO:0005789">
    <property type="term" value="C:endoplasmic reticulum membrane"/>
    <property type="evidence" value="ECO:0007669"/>
    <property type="project" value="TreeGrafter"/>
</dbReference>
<dbReference type="GO" id="GO:0015926">
    <property type="term" value="F:glucosidase activity"/>
    <property type="evidence" value="ECO:0007669"/>
    <property type="project" value="TreeGrafter"/>
</dbReference>
<reference evidence="5 6" key="1">
    <citation type="submission" date="2019-02" db="EMBL/GenBank/DDBJ databases">
        <title>Genome sequencing of the rare red list fungi Phellinidium pouzarii.</title>
        <authorList>
            <person name="Buettner E."/>
            <person name="Kellner H."/>
        </authorList>
    </citation>
    <scope>NUCLEOTIDE SEQUENCE [LARGE SCALE GENOMIC DNA]</scope>
    <source>
        <strain evidence="5 6">DSM 108285</strain>
    </source>
</reference>
<evidence type="ECO:0008006" key="7">
    <source>
        <dbReference type="Google" id="ProtNLM"/>
    </source>
</evidence>